<dbReference type="EMBL" id="BGPR01124862">
    <property type="protein sequence ID" value="GBN30713.1"/>
    <property type="molecule type" value="Genomic_DNA"/>
</dbReference>
<feature type="non-terminal residue" evidence="2">
    <location>
        <position position="1"/>
    </location>
</feature>
<evidence type="ECO:0000256" key="1">
    <source>
        <dbReference type="SAM" id="MobiDB-lite"/>
    </source>
</evidence>
<comment type="caution">
    <text evidence="2">The sequence shown here is derived from an EMBL/GenBank/DDBJ whole genome shotgun (WGS) entry which is preliminary data.</text>
</comment>
<keyword evidence="3" id="KW-1185">Reference proteome</keyword>
<dbReference type="AlphaFoldDB" id="A0A4Y2MVK9"/>
<reference evidence="2 3" key="1">
    <citation type="journal article" date="2019" name="Sci. Rep.">
        <title>Orb-weaving spider Araneus ventricosus genome elucidates the spidroin gene catalogue.</title>
        <authorList>
            <person name="Kono N."/>
            <person name="Nakamura H."/>
            <person name="Ohtoshi R."/>
            <person name="Moran D.A.P."/>
            <person name="Shinohara A."/>
            <person name="Yoshida Y."/>
            <person name="Fujiwara M."/>
            <person name="Mori M."/>
            <person name="Tomita M."/>
            <person name="Arakawa K."/>
        </authorList>
    </citation>
    <scope>NUCLEOTIDE SEQUENCE [LARGE SCALE GENOMIC DNA]</scope>
</reference>
<dbReference type="Proteomes" id="UP000499080">
    <property type="component" value="Unassembled WGS sequence"/>
</dbReference>
<organism evidence="2 3">
    <name type="scientific">Araneus ventricosus</name>
    <name type="common">Orbweaver spider</name>
    <name type="synonym">Epeira ventricosa</name>
    <dbReference type="NCBI Taxonomy" id="182803"/>
    <lineage>
        <taxon>Eukaryota</taxon>
        <taxon>Metazoa</taxon>
        <taxon>Ecdysozoa</taxon>
        <taxon>Arthropoda</taxon>
        <taxon>Chelicerata</taxon>
        <taxon>Arachnida</taxon>
        <taxon>Araneae</taxon>
        <taxon>Araneomorphae</taxon>
        <taxon>Entelegynae</taxon>
        <taxon>Araneoidea</taxon>
        <taxon>Araneidae</taxon>
        <taxon>Araneus</taxon>
    </lineage>
</organism>
<feature type="region of interest" description="Disordered" evidence="1">
    <location>
        <begin position="1"/>
        <end position="20"/>
    </location>
</feature>
<feature type="compositionally biased region" description="Polar residues" evidence="1">
    <location>
        <begin position="9"/>
        <end position="20"/>
    </location>
</feature>
<evidence type="ECO:0000313" key="2">
    <source>
        <dbReference type="EMBL" id="GBN30713.1"/>
    </source>
</evidence>
<accession>A0A4Y2MVK9</accession>
<proteinExistence type="predicted"/>
<name>A0A4Y2MVK9_ARAVE</name>
<gene>
    <name evidence="2" type="ORF">AVEN_17476_1</name>
</gene>
<evidence type="ECO:0000313" key="3">
    <source>
        <dbReference type="Proteomes" id="UP000499080"/>
    </source>
</evidence>
<sequence length="70" mass="8040">LNHKGNGGSQTSSLERPRSSANRRCTLLLYHESFAYSHLLSCVELEKRDLFESPAMVRDFLWTSELLDLI</sequence>
<protein>
    <submittedName>
        <fullName evidence="2">Uncharacterized protein</fullName>
    </submittedName>
</protein>